<evidence type="ECO:0000313" key="1">
    <source>
        <dbReference type="EMBL" id="CRL63729.1"/>
    </source>
</evidence>
<evidence type="ECO:0000313" key="4">
    <source>
        <dbReference type="Proteomes" id="UP000619976"/>
    </source>
</evidence>
<dbReference type="InterPro" id="IPR009057">
    <property type="entry name" value="Homeodomain-like_sf"/>
</dbReference>
<keyword evidence="4" id="KW-1185">Reference proteome</keyword>
<dbReference type="SUPFAM" id="SSF46689">
    <property type="entry name" value="Homeodomain-like"/>
    <property type="match status" value="1"/>
</dbReference>
<gene>
    <name evidence="1" type="primary">yjdC</name>
    <name evidence="1" type="ORF">BN1804_02636</name>
    <name evidence="2" type="ORF">JFQ69_12560</name>
</gene>
<dbReference type="RefSeq" id="WP_006536177.1">
    <property type="nucleotide sequence ID" value="NZ_CAXOKJ010000019.1"/>
</dbReference>
<dbReference type="Proteomes" id="UP000183920">
    <property type="component" value="Unassembled WGS sequence"/>
</dbReference>
<dbReference type="NCBIfam" id="NF008647">
    <property type="entry name" value="PRK11640.1"/>
    <property type="match status" value="1"/>
</dbReference>
<name>A0A0G4QDR9_9GAMM</name>
<dbReference type="Proteomes" id="UP000619976">
    <property type="component" value="Unassembled WGS sequence"/>
</dbReference>
<dbReference type="EMBL" id="JAEKCB010000006">
    <property type="protein sequence ID" value="MBJ2118488.1"/>
    <property type="molecule type" value="Genomic_DNA"/>
</dbReference>
<accession>A0A0G4QDR9</accession>
<reference evidence="2 4" key="3">
    <citation type="submission" date="2020-12" db="EMBL/GenBank/DDBJ databases">
        <title>Enhanced detection system for hospital associated transmission using whole genome sequencing surveillance.</title>
        <authorList>
            <person name="Harrison L.H."/>
            <person name="Van Tyne D."/>
            <person name="Marsh J.W."/>
            <person name="Griffith M.P."/>
            <person name="Snyder D.J."/>
            <person name="Cooper V.S."/>
            <person name="Mustapha M."/>
        </authorList>
    </citation>
    <scope>NUCLEOTIDE SEQUENCE [LARGE SCALE GENOMIC DNA]</scope>
    <source>
        <strain evidence="2 4">PR00195</strain>
    </source>
</reference>
<reference evidence="3" key="1">
    <citation type="submission" date="2015-06" db="EMBL/GenBank/DDBJ databases">
        <authorList>
            <person name="Urmite Genomes"/>
        </authorList>
    </citation>
    <scope>NUCLEOTIDE SEQUENCE [LARGE SCALE GENOMIC DNA]</scope>
    <source>
        <strain evidence="3">CSUR P1867</strain>
    </source>
</reference>
<proteinExistence type="predicted"/>
<protein>
    <submittedName>
        <fullName evidence="1 2">Transcriptional regulator</fullName>
    </submittedName>
</protein>
<dbReference type="EMBL" id="CVRY01000005">
    <property type="protein sequence ID" value="CRL63729.1"/>
    <property type="molecule type" value="Genomic_DNA"/>
</dbReference>
<evidence type="ECO:0000313" key="2">
    <source>
        <dbReference type="EMBL" id="MBJ2118488.1"/>
    </source>
</evidence>
<dbReference type="Gene3D" id="1.10.357.10">
    <property type="entry name" value="Tetracycline Repressor, domain 2"/>
    <property type="match status" value="1"/>
</dbReference>
<dbReference type="AlphaFoldDB" id="A0A0G4QDR9"/>
<dbReference type="NCBIfam" id="NF047866">
    <property type="entry name" value="TF_DicD_YjdC"/>
    <property type="match status" value="1"/>
</dbReference>
<accession>A0A379EQ38</accession>
<reference evidence="1" key="2">
    <citation type="submission" date="2015-06" db="EMBL/GenBank/DDBJ databases">
        <authorList>
            <person name="Urmite Genomes Urmite Genomes"/>
        </authorList>
    </citation>
    <scope>NUCLEOTIDE SEQUENCE [LARGE SCALE GENOMIC DNA]</scope>
    <source>
        <strain evidence="1">CSUR P1867</strain>
    </source>
</reference>
<organism evidence="1 3">
    <name type="scientific">Proteus penneri</name>
    <dbReference type="NCBI Taxonomy" id="102862"/>
    <lineage>
        <taxon>Bacteria</taxon>
        <taxon>Pseudomonadati</taxon>
        <taxon>Pseudomonadota</taxon>
        <taxon>Gammaproteobacteria</taxon>
        <taxon>Enterobacterales</taxon>
        <taxon>Morganellaceae</taxon>
        <taxon>Proteus</taxon>
    </lineage>
</organism>
<sequence>MQREALLDHVLIQLEQYGLAATLPELLQDSGINESQLYPFWPDRDALIFDCLRHHGQQIDIWQRQVMLDEELTIEQKLLARYDQLAIRLEKNRFPGCLFVAACSAYPDEHTQIHQLSQRQKQSSFDYSRTLLRELDIEDSELVAKQMELILEGCLSRLMVNHHADDIITAKLLAEDILKIAQCRKNGALS</sequence>
<evidence type="ECO:0000313" key="3">
    <source>
        <dbReference type="Proteomes" id="UP000183920"/>
    </source>
</evidence>